<evidence type="ECO:0000256" key="1">
    <source>
        <dbReference type="SAM" id="MobiDB-lite"/>
    </source>
</evidence>
<name>A0ABP1NQJ2_XYLVO</name>
<accession>A0ABP1NQJ2</accession>
<protein>
    <submittedName>
        <fullName evidence="2">Uncharacterized protein</fullName>
    </submittedName>
</protein>
<sequence>MVHSSMERSRDRALLEGSPTRTPQGVPSPMNRKRMQRWILDRWLKISRWTELMVKLMHDFGNSLYYILNRMFLGIPLEGTTTSYGVANRLKPKDESRPSINRFHTPAEYKLIDT</sequence>
<feature type="compositionally biased region" description="Basic and acidic residues" evidence="1">
    <location>
        <begin position="1"/>
        <end position="14"/>
    </location>
</feature>
<organism evidence="2 3">
    <name type="scientific">Xylocopa violacea</name>
    <name type="common">Violet carpenter bee</name>
    <name type="synonym">Apis violacea</name>
    <dbReference type="NCBI Taxonomy" id="135666"/>
    <lineage>
        <taxon>Eukaryota</taxon>
        <taxon>Metazoa</taxon>
        <taxon>Ecdysozoa</taxon>
        <taxon>Arthropoda</taxon>
        <taxon>Hexapoda</taxon>
        <taxon>Insecta</taxon>
        <taxon>Pterygota</taxon>
        <taxon>Neoptera</taxon>
        <taxon>Endopterygota</taxon>
        <taxon>Hymenoptera</taxon>
        <taxon>Apocrita</taxon>
        <taxon>Aculeata</taxon>
        <taxon>Apoidea</taxon>
        <taxon>Anthophila</taxon>
        <taxon>Apidae</taxon>
        <taxon>Xylocopa</taxon>
        <taxon>Xylocopa</taxon>
    </lineage>
</organism>
<proteinExistence type="predicted"/>
<comment type="caution">
    <text evidence="2">The sequence shown here is derived from an EMBL/GenBank/DDBJ whole genome shotgun (WGS) entry which is preliminary data.</text>
</comment>
<keyword evidence="3" id="KW-1185">Reference proteome</keyword>
<dbReference type="EMBL" id="CAXAJV020001292">
    <property type="protein sequence ID" value="CAL7942149.1"/>
    <property type="molecule type" value="Genomic_DNA"/>
</dbReference>
<evidence type="ECO:0000313" key="3">
    <source>
        <dbReference type="Proteomes" id="UP001642520"/>
    </source>
</evidence>
<evidence type="ECO:0000313" key="2">
    <source>
        <dbReference type="EMBL" id="CAL7942149.1"/>
    </source>
</evidence>
<feature type="region of interest" description="Disordered" evidence="1">
    <location>
        <begin position="1"/>
        <end position="31"/>
    </location>
</feature>
<reference evidence="2 3" key="1">
    <citation type="submission" date="2024-08" db="EMBL/GenBank/DDBJ databases">
        <authorList>
            <person name="Will J Nash"/>
            <person name="Angela Man"/>
            <person name="Seanna McTaggart"/>
            <person name="Kendall Baker"/>
            <person name="Tom Barker"/>
            <person name="Leah Catchpole"/>
            <person name="Alex Durrant"/>
            <person name="Karim Gharbi"/>
            <person name="Naomi Irish"/>
            <person name="Gemy Kaithakottil"/>
            <person name="Debby Ku"/>
            <person name="Aaliyah Providence"/>
            <person name="Felix Shaw"/>
            <person name="David Swarbreck"/>
            <person name="Chris Watkins"/>
            <person name="Ann M. McCartney"/>
            <person name="Giulio Formenti"/>
            <person name="Alice Mouton"/>
            <person name="Noel Vella"/>
            <person name="Bjorn M von Reumont"/>
            <person name="Adriana Vella"/>
            <person name="Wilfried Haerty"/>
        </authorList>
    </citation>
    <scope>NUCLEOTIDE SEQUENCE [LARGE SCALE GENOMIC DNA]</scope>
</reference>
<gene>
    <name evidence="2" type="ORF">XYLVIOL_LOCUS5401</name>
</gene>
<dbReference type="Proteomes" id="UP001642520">
    <property type="component" value="Unassembled WGS sequence"/>
</dbReference>